<dbReference type="AlphaFoldDB" id="A0A6C0ISR9"/>
<proteinExistence type="predicted"/>
<evidence type="ECO:0000313" key="2">
    <source>
        <dbReference type="EMBL" id="QHT96304.1"/>
    </source>
</evidence>
<dbReference type="InterPro" id="IPR011493">
    <property type="entry name" value="GLUG"/>
</dbReference>
<dbReference type="EMBL" id="MN740255">
    <property type="protein sequence ID" value="QHT96304.1"/>
    <property type="molecule type" value="Genomic_DNA"/>
</dbReference>
<organism evidence="2">
    <name type="scientific">viral metagenome</name>
    <dbReference type="NCBI Taxonomy" id="1070528"/>
    <lineage>
        <taxon>unclassified sequences</taxon>
        <taxon>metagenomes</taxon>
        <taxon>organismal metagenomes</taxon>
    </lineage>
</organism>
<feature type="domain" description="GLUG" evidence="1">
    <location>
        <begin position="111"/>
        <end position="136"/>
    </location>
</feature>
<dbReference type="Gene3D" id="2.160.20.110">
    <property type="match status" value="1"/>
</dbReference>
<sequence length="1043" mass="120689">MLLRKVIDNKIFYLINNKNDFQNALLDEHNELYDVTKNYFITDHLDLKDISQNFKIPIKNFSGILDGNNKTIFYFNLITTNNNAPCVGIFSYMYNATIKNITIKSDLKLVGNNDIGGLIGYADKCTIENCNLVGSIDITTVDGYNIGLLIGIIKSSVISNVNIATKKSVIRGHHNIGGFIGMVYDTEIKDSFICGELVLFGQNKVKIHHELSFTENLYMKVDSINSSYPSKQIGGFLGKSKYSSITNCNTTIAGVILGYTYIGGFVGLDESSKYTDCCMEVSGNIMKTYIDPLKISYIDEQHSGIFCGYNIDSGDKYSVFCDCKINITTQLDNELVNIINISKFKKIANTFYNVTFKDCIYPDTYYRLLKLKNELISNDTIIYDIFSYILTYKQLASLQINNILINTENEILLEIYKDFKNKWINLSEQDKVSYSHLCFTEETFNCFKFFDIKWDKFTDIQRYSALKLGFNMNIWDNQLIQEVHQLKSTFDFTSIYGIKNQIRQVLRFSLDIENLIVNIPMFIKKIILIEIRDYIIQNVKYKIQLNEQNIKIYFTDKYSLDIMIILTHDQIDCEKDDLVEEIIEFKKCVEQLDSRRLCTVETIDIYLTVCLNYNNVTEVNKFFKNNNSIYKEFISSLIKELFNETITVDILFFDIDFQIISVKISLKKSLVDSNIDQFNTISYDLFIDLLKRVIPNNFIKIPTEFSIKTNTLDDTIELKEEFYYKTQKLSYSVLIQNTFDKCIPTLHSYDNIISNVRINNKNAKQDDIVLVYVDDQLRGMDSVKIINNKPVVNIKISTTNYNEVATFKVYQTSTNLLFEVPNNIYHIKNNNFSIRNDDCSNLLDIHALGKIRPNTIPSNDINELSPVIYYNTAYKLYSNIVINYTDASNCDILLIYSESELRGKININVKCNKSYAIGLIQSSGKKEILTFKVYSKEHNAIFCVPNMELVVENCEQIGTCEYPLQITAIGNVYINYCKYLNLYNNSCEYKKIITEKHKDVCNEIYEDKCKVPVIDHPICDFRKTVFLNYYQTLKANNRAKIKI</sequence>
<protein>
    <recommendedName>
        <fullName evidence="1">GLUG domain-containing protein</fullName>
    </recommendedName>
</protein>
<evidence type="ECO:0000259" key="1">
    <source>
        <dbReference type="Pfam" id="PF07581"/>
    </source>
</evidence>
<accession>A0A6C0ISR9</accession>
<reference evidence="2" key="1">
    <citation type="journal article" date="2020" name="Nature">
        <title>Giant virus diversity and host interactions through global metagenomics.</title>
        <authorList>
            <person name="Schulz F."/>
            <person name="Roux S."/>
            <person name="Paez-Espino D."/>
            <person name="Jungbluth S."/>
            <person name="Walsh D.A."/>
            <person name="Denef V.J."/>
            <person name="McMahon K.D."/>
            <person name="Konstantinidis K.T."/>
            <person name="Eloe-Fadrosh E.A."/>
            <person name="Kyrpides N.C."/>
            <person name="Woyke T."/>
        </authorList>
    </citation>
    <scope>NUCLEOTIDE SEQUENCE</scope>
    <source>
        <strain evidence="2">GVMAG-M-3300024302-11</strain>
    </source>
</reference>
<dbReference type="Pfam" id="PF07581">
    <property type="entry name" value="Glug"/>
    <property type="match status" value="1"/>
</dbReference>
<name>A0A6C0ISR9_9ZZZZ</name>